<dbReference type="InterPro" id="IPR015797">
    <property type="entry name" value="NUDIX_hydrolase-like_dom_sf"/>
</dbReference>
<dbReference type="InterPro" id="IPR054105">
    <property type="entry name" value="WHD_NrtR"/>
</dbReference>
<organism evidence="3 4">
    <name type="scientific">Leeuwenhoekiella palythoae</name>
    <dbReference type="NCBI Taxonomy" id="573501"/>
    <lineage>
        <taxon>Bacteria</taxon>
        <taxon>Pseudomonadati</taxon>
        <taxon>Bacteroidota</taxon>
        <taxon>Flavobacteriia</taxon>
        <taxon>Flavobacteriales</taxon>
        <taxon>Flavobacteriaceae</taxon>
        <taxon>Leeuwenhoekiella</taxon>
    </lineage>
</organism>
<reference evidence="3" key="1">
    <citation type="submission" date="2016-11" db="EMBL/GenBank/DDBJ databases">
        <authorList>
            <person name="Jaros S."/>
            <person name="Januszkiewicz K."/>
            <person name="Wedrychowicz H."/>
        </authorList>
    </citation>
    <scope>NUCLEOTIDE SEQUENCE [LARGE SCALE GENOMIC DNA]</scope>
    <source>
        <strain evidence="3">DSM 19859</strain>
    </source>
</reference>
<dbReference type="EMBL" id="QOVN01000008">
    <property type="protein sequence ID" value="RXG27271.1"/>
    <property type="molecule type" value="Genomic_DNA"/>
</dbReference>
<dbReference type="EMBL" id="FQXT01000007">
    <property type="protein sequence ID" value="SHI25783.1"/>
    <property type="molecule type" value="Genomic_DNA"/>
</dbReference>
<sequence length="241" mass="27875">MTPSSASIAHASNNDFYADNEKLYVATDCIVFGFDGEDLKLLIFKRRVEPDSGIWSLIGSFVQLDENVDDAARRVLKEITGLEQIFLEQSKTYGKADRDPGYRCLSVAHYALIRLEDYDRELVESHGAFWYTLKELPTLALDHDQMVADALDKLRRKARQQPIGFELLPEKFTIPQLQKLYEAIYQRDLDPRNFRKKVLSLKVLVKLDEKDKSGSKRGAFLYRFDADKYEELLESGYNFEI</sequence>
<dbReference type="STRING" id="573501.SAMN04487999_3288"/>
<proteinExistence type="predicted"/>
<dbReference type="SUPFAM" id="SSF55811">
    <property type="entry name" value="Nudix"/>
    <property type="match status" value="1"/>
</dbReference>
<dbReference type="AlphaFoldDB" id="A0A1M5ZPD4"/>
<feature type="domain" description="Nudix hydrolase" evidence="1">
    <location>
        <begin position="22"/>
        <end position="155"/>
    </location>
</feature>
<gene>
    <name evidence="2" type="ORF">DSM01_3081</name>
    <name evidence="3" type="ORF">SAMN04487999_3288</name>
</gene>
<evidence type="ECO:0000313" key="4">
    <source>
        <dbReference type="Proteomes" id="UP000184240"/>
    </source>
</evidence>
<dbReference type="CDD" id="cd18873">
    <property type="entry name" value="NUDIX_NadM_like"/>
    <property type="match status" value="1"/>
</dbReference>
<keyword evidence="5" id="KW-1185">Reference proteome</keyword>
<dbReference type="OrthoDB" id="9786141at2"/>
<dbReference type="Gene3D" id="1.10.10.10">
    <property type="entry name" value="Winged helix-like DNA-binding domain superfamily/Winged helix DNA-binding domain"/>
    <property type="match status" value="1"/>
</dbReference>
<dbReference type="Pfam" id="PF00293">
    <property type="entry name" value="NUDIX"/>
    <property type="match status" value="1"/>
</dbReference>
<evidence type="ECO:0000259" key="1">
    <source>
        <dbReference type="PROSITE" id="PS51462"/>
    </source>
</evidence>
<dbReference type="Pfam" id="PF21906">
    <property type="entry name" value="WHD_NrtR"/>
    <property type="match status" value="1"/>
</dbReference>
<dbReference type="SUPFAM" id="SSF46785">
    <property type="entry name" value="Winged helix' DNA-binding domain"/>
    <property type="match status" value="1"/>
</dbReference>
<dbReference type="Proteomes" id="UP000184240">
    <property type="component" value="Unassembled WGS sequence"/>
</dbReference>
<evidence type="ECO:0000313" key="5">
    <source>
        <dbReference type="Proteomes" id="UP000290037"/>
    </source>
</evidence>
<evidence type="ECO:0000313" key="2">
    <source>
        <dbReference type="EMBL" id="RXG27271.1"/>
    </source>
</evidence>
<dbReference type="PANTHER" id="PTHR43736:SF4">
    <property type="entry name" value="SLR1690 PROTEIN"/>
    <property type="match status" value="1"/>
</dbReference>
<evidence type="ECO:0000313" key="3">
    <source>
        <dbReference type="EMBL" id="SHI25783.1"/>
    </source>
</evidence>
<dbReference type="Gene3D" id="3.90.79.10">
    <property type="entry name" value="Nucleoside Triphosphate Pyrophosphohydrolase"/>
    <property type="match status" value="1"/>
</dbReference>
<dbReference type="PANTHER" id="PTHR43736">
    <property type="entry name" value="ADP-RIBOSE PYROPHOSPHATASE"/>
    <property type="match status" value="1"/>
</dbReference>
<dbReference type="InterPro" id="IPR036388">
    <property type="entry name" value="WH-like_DNA-bd_sf"/>
</dbReference>
<dbReference type="PROSITE" id="PS51462">
    <property type="entry name" value="NUDIX"/>
    <property type="match status" value="1"/>
</dbReference>
<reference evidence="4" key="2">
    <citation type="submission" date="2016-11" db="EMBL/GenBank/DDBJ databases">
        <authorList>
            <person name="Varghese N."/>
            <person name="Submissions S."/>
        </authorList>
    </citation>
    <scope>NUCLEOTIDE SEQUENCE [LARGE SCALE GENOMIC DNA]</scope>
    <source>
        <strain evidence="4">DSM 19859</strain>
    </source>
</reference>
<protein>
    <submittedName>
        <fullName evidence="2">ADP-ribose pyrophosphatase YjhB (NUDIX family)</fullName>
    </submittedName>
    <submittedName>
        <fullName evidence="3">ADP-ribose pyrophosphatase YjhB, NUDIX family</fullName>
    </submittedName>
</protein>
<dbReference type="RefSeq" id="WP_072984953.1">
    <property type="nucleotide sequence ID" value="NZ_CP084318.1"/>
</dbReference>
<dbReference type="Proteomes" id="UP000290037">
    <property type="component" value="Unassembled WGS sequence"/>
</dbReference>
<accession>A0A1M5ZPD4</accession>
<reference evidence="2 5" key="3">
    <citation type="submission" date="2018-07" db="EMBL/GenBank/DDBJ databases">
        <title>Leeuwenhoekiella genomics.</title>
        <authorList>
            <person name="Tahon G."/>
            <person name="Willems A."/>
        </authorList>
    </citation>
    <scope>NUCLEOTIDE SEQUENCE [LARGE SCALE GENOMIC DNA]</scope>
    <source>
        <strain evidence="2 5">LMG 24856</strain>
    </source>
</reference>
<name>A0A1M5ZPD4_9FLAO</name>
<dbReference type="InterPro" id="IPR036390">
    <property type="entry name" value="WH_DNA-bd_sf"/>
</dbReference>
<dbReference type="InterPro" id="IPR000086">
    <property type="entry name" value="NUDIX_hydrolase_dom"/>
</dbReference>